<evidence type="ECO:0000256" key="3">
    <source>
        <dbReference type="SAM" id="MobiDB-lite"/>
    </source>
</evidence>
<dbReference type="PANTHER" id="PTHR12526:SF510">
    <property type="entry name" value="D-INOSITOL 3-PHOSPHATE GLYCOSYLTRANSFERASE"/>
    <property type="match status" value="1"/>
</dbReference>
<keyword evidence="2" id="KW-0808">Transferase</keyword>
<sequence>MHALVATIVHHPEDARILHRQIRALVDAGHTVTYVAPFRECGVTPWDQVRSVDVPRASGRDRLSSLRAARAALARLAPQADLLLFHDPELLLALPSKRPVTVWDVHEDTPAALLTKSWIPERLRRPLGSVVRGFERRAERRMRLLLAEEGYRPRFRGAHPVVPNTTEVPDTPLRPPGDDRVVYLGQLSRARGAHDLIEMGRRLRDHGVRLEVIGGADHEIRPLLRDAHQENALHWYGFVPNDRALRMAAGALAGISLLHDTDNYRHSLPTKVVEYMAHGLPVVTSPNPMARALVTQRPEGPAGLVVPFEDPSAAVRAVLELRDDPGQREEFARTGHRIARTSFHWPVQARMFVKQLEEWVTEANGPRPTIPRQRVPRPSGRRPSGRRPAPLVE</sequence>
<proteinExistence type="predicted"/>
<evidence type="ECO:0000256" key="1">
    <source>
        <dbReference type="ARBA" id="ARBA00022676"/>
    </source>
</evidence>
<dbReference type="SUPFAM" id="SSF53756">
    <property type="entry name" value="UDP-Glycosyltransferase/glycogen phosphorylase"/>
    <property type="match status" value="1"/>
</dbReference>
<dbReference type="CDD" id="cd03801">
    <property type="entry name" value="GT4_PimA-like"/>
    <property type="match status" value="1"/>
</dbReference>
<dbReference type="InterPro" id="IPR001296">
    <property type="entry name" value="Glyco_trans_1"/>
</dbReference>
<feature type="domain" description="Glycosyl transferase family 1" evidence="4">
    <location>
        <begin position="173"/>
        <end position="335"/>
    </location>
</feature>
<dbReference type="GO" id="GO:0016757">
    <property type="term" value="F:glycosyltransferase activity"/>
    <property type="evidence" value="ECO:0007669"/>
    <property type="project" value="UniProtKB-KW"/>
</dbReference>
<dbReference type="KEGG" id="nec:KGD82_04175"/>
<gene>
    <name evidence="5" type="ORF">KGD82_04175</name>
</gene>
<dbReference type="Proteomes" id="UP000682416">
    <property type="component" value="Chromosome"/>
</dbReference>
<dbReference type="EMBL" id="CP074402">
    <property type="protein sequence ID" value="QVJ02067.1"/>
    <property type="molecule type" value="Genomic_DNA"/>
</dbReference>
<protein>
    <submittedName>
        <fullName evidence="5">Glycosyltransferase family 4 protein</fullName>
    </submittedName>
</protein>
<organism evidence="5 6">
    <name type="scientific">Nocardiopsis eucommiae</name>
    <dbReference type="NCBI Taxonomy" id="2831970"/>
    <lineage>
        <taxon>Bacteria</taxon>
        <taxon>Bacillati</taxon>
        <taxon>Actinomycetota</taxon>
        <taxon>Actinomycetes</taxon>
        <taxon>Streptosporangiales</taxon>
        <taxon>Nocardiopsidaceae</taxon>
        <taxon>Nocardiopsis</taxon>
    </lineage>
</organism>
<keyword evidence="6" id="KW-1185">Reference proteome</keyword>
<evidence type="ECO:0000256" key="2">
    <source>
        <dbReference type="ARBA" id="ARBA00022679"/>
    </source>
</evidence>
<feature type="region of interest" description="Disordered" evidence="3">
    <location>
        <begin position="362"/>
        <end position="393"/>
    </location>
</feature>
<evidence type="ECO:0000313" key="5">
    <source>
        <dbReference type="EMBL" id="QVJ02067.1"/>
    </source>
</evidence>
<keyword evidence="1" id="KW-0328">Glycosyltransferase</keyword>
<dbReference type="Gene3D" id="3.40.50.2000">
    <property type="entry name" value="Glycogen Phosphorylase B"/>
    <property type="match status" value="2"/>
</dbReference>
<dbReference type="RefSeq" id="WP_431872235.1">
    <property type="nucleotide sequence ID" value="NZ_CBDRIY010000035.1"/>
</dbReference>
<evidence type="ECO:0000313" key="6">
    <source>
        <dbReference type="Proteomes" id="UP000682416"/>
    </source>
</evidence>
<feature type="region of interest" description="Disordered" evidence="3">
    <location>
        <begin position="157"/>
        <end position="176"/>
    </location>
</feature>
<dbReference type="Pfam" id="PF00534">
    <property type="entry name" value="Glycos_transf_1"/>
    <property type="match status" value="1"/>
</dbReference>
<reference evidence="5" key="1">
    <citation type="submission" date="2021-05" db="EMBL/GenBank/DDBJ databases">
        <authorList>
            <person name="Kaiqin L."/>
            <person name="Jian G."/>
        </authorList>
    </citation>
    <scope>NUCLEOTIDE SEQUENCE</scope>
    <source>
        <strain evidence="5">HDS5</strain>
    </source>
</reference>
<evidence type="ECO:0000259" key="4">
    <source>
        <dbReference type="Pfam" id="PF00534"/>
    </source>
</evidence>
<dbReference type="AlphaFoldDB" id="A0A975LBC4"/>
<name>A0A975LBC4_9ACTN</name>
<dbReference type="PANTHER" id="PTHR12526">
    <property type="entry name" value="GLYCOSYLTRANSFERASE"/>
    <property type="match status" value="1"/>
</dbReference>
<accession>A0A975LBC4</accession>